<dbReference type="Pfam" id="PF13966">
    <property type="entry name" value="zf-RVT"/>
    <property type="match status" value="1"/>
</dbReference>
<organism evidence="3 4">
    <name type="scientific">Dioscorea cayennensis subsp. rotundata</name>
    <name type="common">White Guinea yam</name>
    <name type="synonym">Dioscorea rotundata</name>
    <dbReference type="NCBI Taxonomy" id="55577"/>
    <lineage>
        <taxon>Eukaryota</taxon>
        <taxon>Viridiplantae</taxon>
        <taxon>Streptophyta</taxon>
        <taxon>Embryophyta</taxon>
        <taxon>Tracheophyta</taxon>
        <taxon>Spermatophyta</taxon>
        <taxon>Magnoliopsida</taxon>
        <taxon>Liliopsida</taxon>
        <taxon>Dioscoreales</taxon>
        <taxon>Dioscoreaceae</taxon>
        <taxon>Dioscorea</taxon>
    </lineage>
</organism>
<dbReference type="InterPro" id="IPR043502">
    <property type="entry name" value="DNA/RNA_pol_sf"/>
</dbReference>
<dbReference type="InterPro" id="IPR005135">
    <property type="entry name" value="Endo/exonuclease/phosphatase"/>
</dbReference>
<protein>
    <submittedName>
        <fullName evidence="4">Uncharacterized protein LOC120261629</fullName>
    </submittedName>
</protein>
<evidence type="ECO:0000256" key="1">
    <source>
        <dbReference type="SAM" id="SignalP"/>
    </source>
</evidence>
<dbReference type="InterPro" id="IPR000477">
    <property type="entry name" value="RT_dom"/>
</dbReference>
<proteinExistence type="predicted"/>
<keyword evidence="1" id="KW-0732">Signal</keyword>
<accession>A0AB40BFV6</accession>
<feature type="domain" description="Reverse transcriptase" evidence="2">
    <location>
        <begin position="449"/>
        <end position="729"/>
    </location>
</feature>
<keyword evidence="3" id="KW-1185">Reference proteome</keyword>
<dbReference type="Proteomes" id="UP001515500">
    <property type="component" value="Chromosome 5"/>
</dbReference>
<feature type="signal peptide" evidence="1">
    <location>
        <begin position="1"/>
        <end position="16"/>
    </location>
</feature>
<dbReference type="Gene3D" id="3.60.10.10">
    <property type="entry name" value="Endonuclease/exonuclease/phosphatase"/>
    <property type="match status" value="1"/>
</dbReference>
<dbReference type="SUPFAM" id="SSF56672">
    <property type="entry name" value="DNA/RNA polymerases"/>
    <property type="match status" value="1"/>
</dbReference>
<dbReference type="Pfam" id="PF00078">
    <property type="entry name" value="RVT_1"/>
    <property type="match status" value="1"/>
</dbReference>
<dbReference type="PANTHER" id="PTHR33116:SF78">
    <property type="entry name" value="OS12G0587133 PROTEIN"/>
    <property type="match status" value="1"/>
</dbReference>
<dbReference type="CDD" id="cd01650">
    <property type="entry name" value="RT_nLTR_like"/>
    <property type="match status" value="1"/>
</dbReference>
<evidence type="ECO:0000259" key="2">
    <source>
        <dbReference type="PROSITE" id="PS50878"/>
    </source>
</evidence>
<dbReference type="InterPro" id="IPR026960">
    <property type="entry name" value="RVT-Znf"/>
</dbReference>
<name>A0AB40BFV6_DIOCR</name>
<dbReference type="SUPFAM" id="SSF56219">
    <property type="entry name" value="DNase I-like"/>
    <property type="match status" value="1"/>
</dbReference>
<dbReference type="GO" id="GO:0003824">
    <property type="term" value="F:catalytic activity"/>
    <property type="evidence" value="ECO:0007669"/>
    <property type="project" value="InterPro"/>
</dbReference>
<reference evidence="4" key="1">
    <citation type="submission" date="2025-08" db="UniProtKB">
        <authorList>
            <consortium name="RefSeq"/>
        </authorList>
    </citation>
    <scope>IDENTIFICATION</scope>
</reference>
<dbReference type="GeneID" id="120261629"/>
<evidence type="ECO:0000313" key="4">
    <source>
        <dbReference type="RefSeq" id="XP_039125519.1"/>
    </source>
</evidence>
<dbReference type="PANTHER" id="PTHR33116">
    <property type="entry name" value="REVERSE TRANSCRIPTASE ZINC-BINDING DOMAIN-CONTAINING PROTEIN-RELATED-RELATED"/>
    <property type="match status" value="1"/>
</dbReference>
<gene>
    <name evidence="4" type="primary">LOC120261629</name>
</gene>
<dbReference type="InterPro" id="IPR036691">
    <property type="entry name" value="Endo/exonu/phosph_ase_sf"/>
</dbReference>
<dbReference type="PROSITE" id="PS50878">
    <property type="entry name" value="RT_POL"/>
    <property type="match status" value="1"/>
</dbReference>
<dbReference type="RefSeq" id="XP_039125519.1">
    <property type="nucleotide sequence ID" value="XM_039269585.1"/>
</dbReference>
<sequence length="1327" mass="152047">MVTFFLVYMFAPKIICWNCRGISNRDTSNRILKFLRQDKPSVLCLVETRADSSRVDRLISKLSRLWRWAAILANGYSGGIMVIWNSRLGLVSPIAISRRALHLIISYDQSHSWLISVIYNGTRLSSQTDLWFELSKLSTLDFPWLIIGDFYSIISSNDHKGGSYRHYSCKAALFSDFISSNRLLDLHYIGSNFTWCNNRSGAARRWARLDRCLVNLVWYSMFNSYSLTYLPRLFSDHAPLLLTVNNRNARRFFTFRFNNIWFDYLGCHDAIRKAFDCTPHGNALHAFSHFLSRARANIKSWCKVGFNDIDSELISTEMAIRVAEHQDLTSIGNYSQLSNLYAKYSALQDRIPSSGPIATTCFGSVMEIEIPDSFITQPVSIFSTLPDDLPCLSSEDGEVLIREVTKEEIYRIVMDLPSGKSPGPDGFNAEFYRFFWNDIGDHLFAAINKFFKNGSLPASWSHTYITLIPKKDNPTLVSEFRPISLCNVCFKILSKVMANRLKLVLPHLVGREQAGFVAGRSPFDNIIALQEIAHSIENDLTHPPRMIVKIDIEKTYDSICWSAILATLTRMNFPPIWISWINTCLPTSSFSILVNGEPSSWFISSRGIRQGDPISSYLFILVSQNLTSMLNFALHRSWIPGFDSRLAFNFNHLMYADDLVLITQASRKTARNIKFCLELYGRLSGQHPNFNKSAIYFPSWFNARVKRSICSILSFSHASFPFTYLGVLISPKRIAMISFNPMIDRIRRLCTTWKHSKLSQPAKVILINSSIFSIPTYYSTVYTLPDTVLKEIDKIVRDFFWYKGGNGKGIHAIAWANLTLPKPEGGLGIRNLSIAKISLMANNVFKFLNNNDSIWVNLLRSKYDNFNFWKDHIPQGCSWFFRGLCHTATHLKPHCFMNSVNPNLASFLYDPWCDNVPLAFNPTFCNMSRNLDDFQISDFITHGTWDTHNLHSLFEDNLTHFRGKHGQVDDATPCYWIWVPKSSRCRISSKVYHFFNHTTHDFNLWTGWRKIWNLKVAPRVQHFIWTCLNGKLATYDYLYGINSGPRNYCVHCGLEFEHTDHLMVSCPKAHSIWLMVSSLVGHIFEFPEGFCNGSWITCRNYSVFHKSVIAAVTWYIWKHRCDVVFKQSEFNFPGIPARALAHVRSYFTATDSLLGRKLLLNNFSDADGPFLFISTTHVPNNEVSGFGFFISDHRRTINLAGCGPVVGNSCALLELHSCRIILDELSTAQLRLHHIFTANRDVFQALNGDHMTIDIPVRIFNQWVLDISCLLNCIGNPRPHQVPFEWSSPAYKLASHGRNLHTITLYHQGRDLPKWIMKSISTAGFQF</sequence>
<evidence type="ECO:0000313" key="3">
    <source>
        <dbReference type="Proteomes" id="UP001515500"/>
    </source>
</evidence>
<dbReference type="Pfam" id="PF03372">
    <property type="entry name" value="Exo_endo_phos"/>
    <property type="match status" value="1"/>
</dbReference>
<feature type="chain" id="PRO_5044229056" evidence="1">
    <location>
        <begin position="17"/>
        <end position="1327"/>
    </location>
</feature>